<accession>A0AAE9CAW5</accession>
<protein>
    <submittedName>
        <fullName evidence="1">Uncharacterized protein</fullName>
    </submittedName>
</protein>
<keyword evidence="2" id="KW-1185">Reference proteome</keyword>
<name>A0AAE9CAW5_9CAUD</name>
<gene>
    <name evidence="1" type="ORF">LILPAPAWES_7</name>
</gene>
<proteinExistence type="predicted"/>
<sequence length="65" mass="7592">MVLFAGYLAFGSTLLTQYVKGRRKHKPKAHIIKTGRLMWSVRYTTRDSKGRFTGNKKSFWDILEV</sequence>
<organism evidence="1 2">
    <name type="scientific">Morganella phage vB_MmoP_Lilpapawes</name>
    <dbReference type="NCBI Taxonomy" id="2894803"/>
    <lineage>
        <taxon>Viruses</taxon>
        <taxon>Duplodnaviria</taxon>
        <taxon>Heunggongvirae</taxon>
        <taxon>Uroviricota</taxon>
        <taxon>Caudoviricetes</taxon>
        <taxon>Autographivirales</taxon>
        <taxon>Autotranscriptaviridae</taxon>
        <taxon>Studiervirinae</taxon>
        <taxon>Minipunavirus</taxon>
        <taxon>Minipunavirus lilpapawes</taxon>
    </lineage>
</organism>
<evidence type="ECO:0000313" key="1">
    <source>
        <dbReference type="EMBL" id="UGO47538.1"/>
    </source>
</evidence>
<evidence type="ECO:0000313" key="2">
    <source>
        <dbReference type="Proteomes" id="UP000827755"/>
    </source>
</evidence>
<dbReference type="Proteomes" id="UP000827755">
    <property type="component" value="Segment"/>
</dbReference>
<reference evidence="1" key="1">
    <citation type="submission" date="2021-10" db="EMBL/GenBank/DDBJ databases">
        <authorList>
            <person name="Larson W."/>
            <person name="Thurgood T.L."/>
            <person name="Rodriguez A."/>
            <person name="Sharma R."/>
            <person name="Kruger J."/>
            <person name="Davis K."/>
            <person name="Findley J."/>
            <person name="Grose J.H."/>
        </authorList>
    </citation>
    <scope>NUCLEOTIDE SEQUENCE</scope>
</reference>
<dbReference type="EMBL" id="OK499982">
    <property type="protein sequence ID" value="UGO47538.1"/>
    <property type="molecule type" value="Genomic_DNA"/>
</dbReference>